<keyword evidence="3" id="KW-1185">Reference proteome</keyword>
<dbReference type="InterPro" id="IPR007037">
    <property type="entry name" value="SIP_rossman_dom"/>
</dbReference>
<evidence type="ECO:0000259" key="1">
    <source>
        <dbReference type="PROSITE" id="PS51384"/>
    </source>
</evidence>
<organism evidence="2 3">
    <name type="scientific">Rhodococcus daqingensis</name>
    <dbReference type="NCBI Taxonomy" id="2479363"/>
    <lineage>
        <taxon>Bacteria</taxon>
        <taxon>Bacillati</taxon>
        <taxon>Actinomycetota</taxon>
        <taxon>Actinomycetes</taxon>
        <taxon>Mycobacteriales</taxon>
        <taxon>Nocardiaceae</taxon>
        <taxon>Rhodococcus</taxon>
    </lineage>
</organism>
<dbReference type="CDD" id="cd06193">
    <property type="entry name" value="siderophore_interacting"/>
    <property type="match status" value="1"/>
</dbReference>
<dbReference type="Proteomes" id="UP001596484">
    <property type="component" value="Unassembled WGS sequence"/>
</dbReference>
<reference evidence="3" key="1">
    <citation type="journal article" date="2019" name="Int. J. Syst. Evol. Microbiol.">
        <title>The Global Catalogue of Microorganisms (GCM) 10K type strain sequencing project: providing services to taxonomists for standard genome sequencing and annotation.</title>
        <authorList>
            <consortium name="The Broad Institute Genomics Platform"/>
            <consortium name="The Broad Institute Genome Sequencing Center for Infectious Disease"/>
            <person name="Wu L."/>
            <person name="Ma J."/>
        </authorList>
    </citation>
    <scope>NUCLEOTIDE SEQUENCE [LARGE SCALE GENOMIC DNA]</scope>
    <source>
        <strain evidence="3">ICMP 19430</strain>
    </source>
</reference>
<dbReference type="Gene3D" id="2.40.30.10">
    <property type="entry name" value="Translation factors"/>
    <property type="match status" value="1"/>
</dbReference>
<sequence>MAKRSKFVKPEHRQFLRARVLGSKQVSPSFVRVTIGGDELREFTPMGFDQWFRMFIPAAGASAARGNASGQTALRLPSATSNLWYAQLLAMSKSSRPVVRNYTVRGFRPAEQAVYGEDVPELDIDFVCHGADGHGDPGPASTWATSVAPGDELALLDEGLIYNPTPEARWQLLVGDESALPAILGIVSSAPADLRAEVFLEIPHADDAQEVATPDGVNVHWLVRSDPHARPGALALETVRRAQLPDGPSYTFAAGESDLATGVRRHLVNDRKVPKSDITFTGYWRHGKAAP</sequence>
<dbReference type="Pfam" id="PF04954">
    <property type="entry name" value="SIP"/>
    <property type="match status" value="1"/>
</dbReference>
<evidence type="ECO:0000313" key="3">
    <source>
        <dbReference type="Proteomes" id="UP001596484"/>
    </source>
</evidence>
<dbReference type="EMBL" id="JBHTCS010000017">
    <property type="protein sequence ID" value="MFC7449202.1"/>
    <property type="molecule type" value="Genomic_DNA"/>
</dbReference>
<evidence type="ECO:0000313" key="2">
    <source>
        <dbReference type="EMBL" id="MFC7449202.1"/>
    </source>
</evidence>
<dbReference type="InterPro" id="IPR039374">
    <property type="entry name" value="SIP_fam"/>
</dbReference>
<dbReference type="PROSITE" id="PS51384">
    <property type="entry name" value="FAD_FR"/>
    <property type="match status" value="1"/>
</dbReference>
<dbReference type="InterPro" id="IPR013113">
    <property type="entry name" value="SIP_FAD-bd"/>
</dbReference>
<feature type="domain" description="FAD-binding FR-type" evidence="1">
    <location>
        <begin position="13"/>
        <end position="171"/>
    </location>
</feature>
<accession>A0ABW2RZC7</accession>
<dbReference type="InterPro" id="IPR017938">
    <property type="entry name" value="Riboflavin_synthase-like_b-brl"/>
</dbReference>
<dbReference type="Gene3D" id="3.40.50.80">
    <property type="entry name" value="Nucleotide-binding domain of ferredoxin-NADP reductase (FNR) module"/>
    <property type="match status" value="1"/>
</dbReference>
<dbReference type="RefSeq" id="WP_378405973.1">
    <property type="nucleotide sequence ID" value="NZ_JBHTCS010000017.1"/>
</dbReference>
<dbReference type="InterPro" id="IPR017927">
    <property type="entry name" value="FAD-bd_FR_type"/>
</dbReference>
<proteinExistence type="predicted"/>
<dbReference type="Pfam" id="PF08021">
    <property type="entry name" value="FAD_binding_9"/>
    <property type="match status" value="1"/>
</dbReference>
<dbReference type="InterPro" id="IPR039261">
    <property type="entry name" value="FNR_nucleotide-bd"/>
</dbReference>
<comment type="caution">
    <text evidence="2">The sequence shown here is derived from an EMBL/GenBank/DDBJ whole genome shotgun (WGS) entry which is preliminary data.</text>
</comment>
<dbReference type="PANTHER" id="PTHR30157">
    <property type="entry name" value="FERRIC REDUCTASE, NADPH-DEPENDENT"/>
    <property type="match status" value="1"/>
</dbReference>
<dbReference type="PANTHER" id="PTHR30157:SF0">
    <property type="entry name" value="NADPH-DEPENDENT FERRIC-CHELATE REDUCTASE"/>
    <property type="match status" value="1"/>
</dbReference>
<gene>
    <name evidence="2" type="ORF">ACFQS9_15010</name>
</gene>
<protein>
    <submittedName>
        <fullName evidence="2">Siderophore-interacting protein</fullName>
    </submittedName>
</protein>
<name>A0ABW2RZC7_9NOCA</name>
<dbReference type="SUPFAM" id="SSF63380">
    <property type="entry name" value="Riboflavin synthase domain-like"/>
    <property type="match status" value="1"/>
</dbReference>